<accession>A0ABY8MIE9</accession>
<protein>
    <submittedName>
        <fullName evidence="1">Uncharacterized protein</fullName>
    </submittedName>
</protein>
<proteinExistence type="predicted"/>
<dbReference type="Proteomes" id="UP001228690">
    <property type="component" value="Chromosome"/>
</dbReference>
<name>A0ABY8MIE9_9SPIO</name>
<sequence length="71" mass="7513">MSRGAVPDHFSLTIRLTRSGVLPGRLSPVGGLLITTGRPSRPEAKMSPPSGWIVPGRISGSFRFSEGQVVP</sequence>
<organism evidence="1 2">
    <name type="scientific">Candidatus Haliotispira prima</name>
    <dbReference type="NCBI Taxonomy" id="3034016"/>
    <lineage>
        <taxon>Bacteria</taxon>
        <taxon>Pseudomonadati</taxon>
        <taxon>Spirochaetota</taxon>
        <taxon>Spirochaetia</taxon>
        <taxon>Spirochaetales</taxon>
        <taxon>Spirochaetaceae</taxon>
        <taxon>Candidatus Haliotispira</taxon>
    </lineage>
</organism>
<dbReference type="RefSeq" id="WP_326927991.1">
    <property type="nucleotide sequence ID" value="NZ_CP123443.1"/>
</dbReference>
<gene>
    <name evidence="1" type="ORF">P0082_02750</name>
</gene>
<dbReference type="EMBL" id="CP123443">
    <property type="protein sequence ID" value="WGK69800.1"/>
    <property type="molecule type" value="Genomic_DNA"/>
</dbReference>
<reference evidence="1 2" key="1">
    <citation type="submission" date="2023-04" db="EMBL/GenBank/DDBJ databases">
        <title>Spirochaete genome identified in red abalone sample constitutes a novel genus.</title>
        <authorList>
            <person name="Sharma S.P."/>
            <person name="Purcell C.M."/>
            <person name="Hyde J.R."/>
            <person name="Severin A.J."/>
        </authorList>
    </citation>
    <scope>NUCLEOTIDE SEQUENCE [LARGE SCALE GENOMIC DNA]</scope>
    <source>
        <strain evidence="1 2">SP-2023</strain>
    </source>
</reference>
<keyword evidence="2" id="KW-1185">Reference proteome</keyword>
<evidence type="ECO:0000313" key="1">
    <source>
        <dbReference type="EMBL" id="WGK69800.1"/>
    </source>
</evidence>
<evidence type="ECO:0000313" key="2">
    <source>
        <dbReference type="Proteomes" id="UP001228690"/>
    </source>
</evidence>